<keyword evidence="4" id="KW-0677">Repeat</keyword>
<evidence type="ECO:0000256" key="2">
    <source>
        <dbReference type="ARBA" id="ARBA00022525"/>
    </source>
</evidence>
<reference evidence="9" key="4">
    <citation type="submission" date="2025-09" db="UniProtKB">
        <authorList>
            <consortium name="Ensembl"/>
        </authorList>
    </citation>
    <scope>IDENTIFICATION</scope>
    <source>
        <strain evidence="9">HNI</strain>
    </source>
</reference>
<keyword evidence="2" id="KW-0964">Secreted</keyword>
<reference key="1">
    <citation type="journal article" date="2007" name="Nature">
        <title>The medaka draft genome and insights into vertebrate genome evolution.</title>
        <authorList>
            <person name="Kasahara M."/>
            <person name="Naruse K."/>
            <person name="Sasaki S."/>
            <person name="Nakatani Y."/>
            <person name="Qu W."/>
            <person name="Ahsan B."/>
            <person name="Yamada T."/>
            <person name="Nagayasu Y."/>
            <person name="Doi K."/>
            <person name="Kasai Y."/>
            <person name="Jindo T."/>
            <person name="Kobayashi D."/>
            <person name="Shimada A."/>
            <person name="Toyoda A."/>
            <person name="Kuroki Y."/>
            <person name="Fujiyama A."/>
            <person name="Sasaki T."/>
            <person name="Shimizu A."/>
            <person name="Asakawa S."/>
            <person name="Shimizu N."/>
            <person name="Hashimoto S."/>
            <person name="Yang J."/>
            <person name="Lee Y."/>
            <person name="Matsushima K."/>
            <person name="Sugano S."/>
            <person name="Sakaizumi M."/>
            <person name="Narita T."/>
            <person name="Ohishi K."/>
            <person name="Haga S."/>
            <person name="Ohta F."/>
            <person name="Nomoto H."/>
            <person name="Nogata K."/>
            <person name="Morishita T."/>
            <person name="Endo T."/>
            <person name="Shin-I T."/>
            <person name="Takeda H."/>
            <person name="Morishita S."/>
            <person name="Kohara Y."/>
        </authorList>
    </citation>
    <scope>NUCLEOTIDE SEQUENCE [LARGE SCALE GENOMIC DNA]</scope>
    <source>
        <strain>Hd-rR</strain>
    </source>
</reference>
<comment type="subcellular location">
    <subcellularLocation>
        <location evidence="1">Secreted</location>
        <location evidence="1">Extracellular space</location>
        <location evidence="1">Extracellular matrix</location>
    </subcellularLocation>
</comment>
<dbReference type="PROSITE" id="PS50234">
    <property type="entry name" value="VWFA"/>
    <property type="match status" value="1"/>
</dbReference>
<dbReference type="PANTHER" id="PTHR24020:SF39">
    <property type="entry name" value="COLLAGEN ALPHA-1(XX) CHAIN"/>
    <property type="match status" value="1"/>
</dbReference>
<dbReference type="SUPFAM" id="SSF49265">
    <property type="entry name" value="Fibronectin type III"/>
    <property type="match status" value="1"/>
</dbReference>
<dbReference type="CDD" id="cd01482">
    <property type="entry name" value="vWA_collagen_alphaI-XII-like"/>
    <property type="match status" value="1"/>
</dbReference>
<dbReference type="Gene3D" id="2.60.40.10">
    <property type="entry name" value="Immunoglobulins"/>
    <property type="match status" value="1"/>
</dbReference>
<dbReference type="SMART" id="SM00327">
    <property type="entry name" value="VWA"/>
    <property type="match status" value="1"/>
</dbReference>
<organism evidence="9 10">
    <name type="scientific">Oryzias latipes</name>
    <name type="common">Japanese rice fish</name>
    <name type="synonym">Japanese killifish</name>
    <dbReference type="NCBI Taxonomy" id="8090"/>
    <lineage>
        <taxon>Eukaryota</taxon>
        <taxon>Metazoa</taxon>
        <taxon>Chordata</taxon>
        <taxon>Craniata</taxon>
        <taxon>Vertebrata</taxon>
        <taxon>Euteleostomi</taxon>
        <taxon>Actinopterygii</taxon>
        <taxon>Neopterygii</taxon>
        <taxon>Teleostei</taxon>
        <taxon>Neoteleostei</taxon>
        <taxon>Acanthomorphata</taxon>
        <taxon>Ovalentaria</taxon>
        <taxon>Atherinomorphae</taxon>
        <taxon>Beloniformes</taxon>
        <taxon>Adrianichthyidae</taxon>
        <taxon>Oryziinae</taxon>
        <taxon>Oryzias</taxon>
    </lineage>
</organism>
<accession>A0A3P9MNN3</accession>
<dbReference type="InterPro" id="IPR002035">
    <property type="entry name" value="VWF_A"/>
</dbReference>
<dbReference type="PROSITE" id="PS50853">
    <property type="entry name" value="FN3"/>
    <property type="match status" value="1"/>
</dbReference>
<evidence type="ECO:0000313" key="10">
    <source>
        <dbReference type="Proteomes" id="UP000265180"/>
    </source>
</evidence>
<keyword evidence="3" id="KW-0272">Extracellular matrix</keyword>
<feature type="domain" description="VWFA" evidence="7">
    <location>
        <begin position="16"/>
        <end position="188"/>
    </location>
</feature>
<dbReference type="Gene3D" id="3.40.50.410">
    <property type="entry name" value="von Willebrand factor, type A domain"/>
    <property type="match status" value="1"/>
</dbReference>
<dbReference type="FunFam" id="2.60.40.10:FF:000480">
    <property type="entry name" value="Collagen, type XII, alpha 1"/>
    <property type="match status" value="1"/>
</dbReference>
<dbReference type="Pfam" id="PF00041">
    <property type="entry name" value="fn3"/>
    <property type="match status" value="1"/>
</dbReference>
<dbReference type="CDD" id="cd00063">
    <property type="entry name" value="FN3"/>
    <property type="match status" value="1"/>
</dbReference>
<protein>
    <recommendedName>
        <fullName evidence="11">Collagen, type XIV, alpha 1b</fullName>
    </recommendedName>
</protein>
<dbReference type="InterPro" id="IPR036465">
    <property type="entry name" value="vWFA_dom_sf"/>
</dbReference>
<dbReference type="InterPro" id="IPR036116">
    <property type="entry name" value="FN3_sf"/>
</dbReference>
<evidence type="ECO:0000259" key="8">
    <source>
        <dbReference type="PROSITE" id="PS50853"/>
    </source>
</evidence>
<dbReference type="AlphaFoldDB" id="A0A3P9MNN3"/>
<evidence type="ECO:0000313" key="9">
    <source>
        <dbReference type="Ensembl" id="ENSORLP00020034610.1"/>
    </source>
</evidence>
<dbReference type="GO" id="GO:0005581">
    <property type="term" value="C:collagen trimer"/>
    <property type="evidence" value="ECO:0007669"/>
    <property type="project" value="UniProtKB-KW"/>
</dbReference>
<keyword evidence="5" id="KW-0176">Collagen</keyword>
<dbReference type="PRINTS" id="PR00453">
    <property type="entry name" value="VWFADOMAIN"/>
</dbReference>
<evidence type="ECO:0000256" key="4">
    <source>
        <dbReference type="ARBA" id="ARBA00022737"/>
    </source>
</evidence>
<keyword evidence="6" id="KW-0325">Glycoprotein</keyword>
<proteinExistence type="predicted"/>
<dbReference type="SUPFAM" id="SSF53300">
    <property type="entry name" value="vWA-like"/>
    <property type="match status" value="1"/>
</dbReference>
<dbReference type="InterPro" id="IPR050525">
    <property type="entry name" value="ECM_Assembly_Org"/>
</dbReference>
<dbReference type="PANTHER" id="PTHR24020">
    <property type="entry name" value="COLLAGEN ALPHA"/>
    <property type="match status" value="1"/>
</dbReference>
<dbReference type="Proteomes" id="UP000265180">
    <property type="component" value="Chromosome 7"/>
</dbReference>
<reference evidence="9 10" key="2">
    <citation type="submission" date="2017-04" db="EMBL/GenBank/DDBJ databases">
        <title>CpG methylation of centromeres and impact of large insertions on vertebrate speciation.</title>
        <authorList>
            <person name="Ichikawa K."/>
            <person name="Yoshimura J."/>
            <person name="Morishita S."/>
        </authorList>
    </citation>
    <scope>NUCLEOTIDE SEQUENCE</scope>
    <source>
        <strain evidence="9 10">HNI</strain>
    </source>
</reference>
<sequence>SETFFLIDCSSDAAADIVLLVDGSWSIGRTNFRRVRDFLEALMTPFRIGPDHIQISLTQYSGDPRTEWDLGTFSNKEQLLEGVRNFRYKGGNTFTGQALLHVMEKNLKTEAGARPDTPIFLLLLTDGKSQDDAITAADRLKNAGVEIIAVGVKNADEAELRQMASEPVDLNAYNVNDFPLLSKLVSRLVHILCARIEDHGVKKRTALACRALSARNPAKPVQQYRVVYHSTEGPSPQERKMPTSSCCPFSLPRSVPLAMPADLAVSPSSYSSLRVSWSPAAGTTQYMILYSALSDGEPDDAKEEKFSADQTVVELKGLLPATDYSITLYALYDDDPSDPVTSVASTPSPIHQKFYSIF</sequence>
<evidence type="ECO:0000256" key="3">
    <source>
        <dbReference type="ARBA" id="ARBA00022530"/>
    </source>
</evidence>
<dbReference type="Ensembl" id="ENSORLT00020029502.1">
    <property type="protein sequence ID" value="ENSORLP00020034610.1"/>
    <property type="gene ID" value="ENSORLG00020021223.1"/>
</dbReference>
<feature type="domain" description="Fibronectin type-III" evidence="8">
    <location>
        <begin position="259"/>
        <end position="350"/>
    </location>
</feature>
<name>A0A3P9MNN3_ORYLA</name>
<evidence type="ECO:0000256" key="1">
    <source>
        <dbReference type="ARBA" id="ARBA00004498"/>
    </source>
</evidence>
<dbReference type="FunFam" id="3.40.50.410:FF:000001">
    <property type="entry name" value="Collagen, type XII, alpha 1"/>
    <property type="match status" value="1"/>
</dbReference>
<evidence type="ECO:0000256" key="6">
    <source>
        <dbReference type="ARBA" id="ARBA00023180"/>
    </source>
</evidence>
<evidence type="ECO:0000256" key="5">
    <source>
        <dbReference type="ARBA" id="ARBA00023119"/>
    </source>
</evidence>
<reference evidence="9" key="3">
    <citation type="submission" date="2025-08" db="UniProtKB">
        <authorList>
            <consortium name="Ensembl"/>
        </authorList>
    </citation>
    <scope>IDENTIFICATION</scope>
    <source>
        <strain evidence="9">HNI</strain>
    </source>
</reference>
<dbReference type="Pfam" id="PF00092">
    <property type="entry name" value="VWA"/>
    <property type="match status" value="1"/>
</dbReference>
<dbReference type="InterPro" id="IPR013783">
    <property type="entry name" value="Ig-like_fold"/>
</dbReference>
<dbReference type="SMART" id="SM00060">
    <property type="entry name" value="FN3"/>
    <property type="match status" value="1"/>
</dbReference>
<evidence type="ECO:0008006" key="11">
    <source>
        <dbReference type="Google" id="ProtNLM"/>
    </source>
</evidence>
<evidence type="ECO:0000259" key="7">
    <source>
        <dbReference type="PROSITE" id="PS50234"/>
    </source>
</evidence>
<dbReference type="InterPro" id="IPR003961">
    <property type="entry name" value="FN3_dom"/>
</dbReference>